<keyword evidence="7" id="KW-1185">Reference proteome</keyword>
<keyword evidence="1" id="KW-0805">Transcription regulation</keyword>
<evidence type="ECO:0000256" key="1">
    <source>
        <dbReference type="ARBA" id="ARBA00023015"/>
    </source>
</evidence>
<organism evidence="6 7">
    <name type="scientific">Pseudomonas laurentiana</name>
    <dbReference type="NCBI Taxonomy" id="2364649"/>
    <lineage>
        <taxon>Bacteria</taxon>
        <taxon>Pseudomonadati</taxon>
        <taxon>Pseudomonadota</taxon>
        <taxon>Gammaproteobacteria</taxon>
        <taxon>Pseudomonadales</taxon>
        <taxon>Pseudomonadaceae</taxon>
        <taxon>Pseudomonas</taxon>
    </lineage>
</organism>
<keyword evidence="3" id="KW-0804">Transcription</keyword>
<dbReference type="PANTHER" id="PTHR40661:SF2">
    <property type="entry name" value="HTH-TYPE TRANSCRIPTIONAL REGULATOR PRTR"/>
    <property type="match status" value="1"/>
</dbReference>
<evidence type="ECO:0000256" key="3">
    <source>
        <dbReference type="ARBA" id="ARBA00023163"/>
    </source>
</evidence>
<feature type="region of interest" description="Disordered" evidence="4">
    <location>
        <begin position="1"/>
        <end position="20"/>
    </location>
</feature>
<feature type="non-terminal residue" evidence="6">
    <location>
        <position position="1"/>
    </location>
</feature>
<reference evidence="6 7" key="1">
    <citation type="submission" date="2020-02" db="EMBL/GenBank/DDBJ databases">
        <title>Broccoli isolated Pseudomonas sp.</title>
        <authorList>
            <person name="Fujikawa T."/>
            <person name="Sawada H."/>
        </authorList>
    </citation>
    <scope>NUCLEOTIDE SEQUENCE [LARGE SCALE GENOMIC DNA]</scope>
    <source>
        <strain evidence="6 7">JCM 32154</strain>
    </source>
</reference>
<evidence type="ECO:0000259" key="5">
    <source>
        <dbReference type="Pfam" id="PF00717"/>
    </source>
</evidence>
<sequence length="178" mass="19471">LGAPHDSFAPSIGEASNPQIGPELIPIEVWDDSTPLGSDEVELPFFKEVELSAGKGSEVMLETNGRKLRFGKRTLQRKQIDPASAGCVPVTGNSMEPVLPDGSTVGVDTAATQVQDGKMYAINHDGQLRVKLLYRMPGGGLRLRSYNSDEHPDERYDGDYVESHIQVIGKVFWYSVLL</sequence>
<keyword evidence="2" id="KW-0238">DNA-binding</keyword>
<feature type="domain" description="Peptidase S24/S26A/S26B/S26C" evidence="5">
    <location>
        <begin position="50"/>
        <end position="172"/>
    </location>
</feature>
<evidence type="ECO:0000256" key="4">
    <source>
        <dbReference type="SAM" id="MobiDB-lite"/>
    </source>
</evidence>
<accession>A0A6I5RUN5</accession>
<dbReference type="InterPro" id="IPR015927">
    <property type="entry name" value="Peptidase_S24_S26A/B/C"/>
</dbReference>
<dbReference type="GO" id="GO:0003677">
    <property type="term" value="F:DNA binding"/>
    <property type="evidence" value="ECO:0007669"/>
    <property type="project" value="UniProtKB-KW"/>
</dbReference>
<dbReference type="EMBL" id="JAAHBT010000197">
    <property type="protein sequence ID" value="NES11068.1"/>
    <property type="molecule type" value="Genomic_DNA"/>
</dbReference>
<dbReference type="SUPFAM" id="SSF51306">
    <property type="entry name" value="LexA/Signal peptidase"/>
    <property type="match status" value="1"/>
</dbReference>
<comment type="caution">
    <text evidence="6">The sequence shown here is derived from an EMBL/GenBank/DDBJ whole genome shotgun (WGS) entry which is preliminary data.</text>
</comment>
<evidence type="ECO:0000256" key="2">
    <source>
        <dbReference type="ARBA" id="ARBA00023125"/>
    </source>
</evidence>
<dbReference type="PANTHER" id="PTHR40661">
    <property type="match status" value="1"/>
</dbReference>
<dbReference type="Pfam" id="PF00717">
    <property type="entry name" value="Peptidase_S24"/>
    <property type="match status" value="1"/>
</dbReference>
<protein>
    <submittedName>
        <fullName evidence="6">Helix-turn-helix transcriptional regulator</fullName>
    </submittedName>
</protein>
<evidence type="ECO:0000313" key="7">
    <source>
        <dbReference type="Proteomes" id="UP000471751"/>
    </source>
</evidence>
<dbReference type="InterPro" id="IPR039418">
    <property type="entry name" value="LexA-like"/>
</dbReference>
<name>A0A6I5RUN5_9PSED</name>
<proteinExistence type="predicted"/>
<gene>
    <name evidence="6" type="ORF">G3O07_17075</name>
</gene>
<dbReference type="CDD" id="cd06529">
    <property type="entry name" value="S24_LexA-like"/>
    <property type="match status" value="1"/>
</dbReference>
<evidence type="ECO:0000313" key="6">
    <source>
        <dbReference type="EMBL" id="NES11068.1"/>
    </source>
</evidence>
<dbReference type="InterPro" id="IPR036286">
    <property type="entry name" value="LexA/Signal_pep-like_sf"/>
</dbReference>
<dbReference type="AlphaFoldDB" id="A0A6I5RUN5"/>
<dbReference type="Gene3D" id="2.10.109.10">
    <property type="entry name" value="Umud Fragment, subunit A"/>
    <property type="match status" value="1"/>
</dbReference>
<dbReference type="Proteomes" id="UP000471751">
    <property type="component" value="Unassembled WGS sequence"/>
</dbReference>